<protein>
    <submittedName>
        <fullName evidence="1">Uncharacterized protein</fullName>
    </submittedName>
</protein>
<reference evidence="1 2" key="1">
    <citation type="submission" date="2022-12" db="EMBL/GenBank/DDBJ databases">
        <title>Chromosome-level genome of Tegillarca granosa.</title>
        <authorList>
            <person name="Kim J."/>
        </authorList>
    </citation>
    <scope>NUCLEOTIDE SEQUENCE [LARGE SCALE GENOMIC DNA]</scope>
    <source>
        <strain evidence="1">Teg-2019</strain>
        <tissue evidence="1">Adductor muscle</tissue>
    </source>
</reference>
<name>A0ABQ9FN79_TEGGR</name>
<evidence type="ECO:0000313" key="1">
    <source>
        <dbReference type="EMBL" id="KAJ8317710.1"/>
    </source>
</evidence>
<keyword evidence="2" id="KW-1185">Reference proteome</keyword>
<comment type="caution">
    <text evidence="1">The sequence shown here is derived from an EMBL/GenBank/DDBJ whole genome shotgun (WGS) entry which is preliminary data.</text>
</comment>
<proteinExistence type="predicted"/>
<evidence type="ECO:0000313" key="2">
    <source>
        <dbReference type="Proteomes" id="UP001217089"/>
    </source>
</evidence>
<gene>
    <name evidence="1" type="ORF">KUTeg_005614</name>
</gene>
<sequence>MLSLTIILGSVMKKITMIKLTGNIRKAYLKLKVPDNLTIMTSDHDYACPIPGKLKKAGSEKKI</sequence>
<organism evidence="1 2">
    <name type="scientific">Tegillarca granosa</name>
    <name type="common">Malaysian cockle</name>
    <name type="synonym">Anadara granosa</name>
    <dbReference type="NCBI Taxonomy" id="220873"/>
    <lineage>
        <taxon>Eukaryota</taxon>
        <taxon>Metazoa</taxon>
        <taxon>Spiralia</taxon>
        <taxon>Lophotrochozoa</taxon>
        <taxon>Mollusca</taxon>
        <taxon>Bivalvia</taxon>
        <taxon>Autobranchia</taxon>
        <taxon>Pteriomorphia</taxon>
        <taxon>Arcoida</taxon>
        <taxon>Arcoidea</taxon>
        <taxon>Arcidae</taxon>
        <taxon>Tegillarca</taxon>
    </lineage>
</organism>
<dbReference type="Proteomes" id="UP001217089">
    <property type="component" value="Unassembled WGS sequence"/>
</dbReference>
<dbReference type="EMBL" id="JARBDR010000246">
    <property type="protein sequence ID" value="KAJ8317710.1"/>
    <property type="molecule type" value="Genomic_DNA"/>
</dbReference>
<accession>A0ABQ9FN79</accession>